<dbReference type="InterPro" id="IPR036005">
    <property type="entry name" value="Creatinase/aminopeptidase-like"/>
</dbReference>
<dbReference type="GO" id="GO:0006508">
    <property type="term" value="P:proteolysis"/>
    <property type="evidence" value="ECO:0007669"/>
    <property type="project" value="UniProtKB-KW"/>
</dbReference>
<dbReference type="Pfam" id="PF01321">
    <property type="entry name" value="Creatinase_N"/>
    <property type="match status" value="1"/>
</dbReference>
<organism evidence="8 9">
    <name type="scientific">Candidatus Protochlamydia amoebophila</name>
    <dbReference type="NCBI Taxonomy" id="362787"/>
    <lineage>
        <taxon>Bacteria</taxon>
        <taxon>Pseudomonadati</taxon>
        <taxon>Chlamydiota</taxon>
        <taxon>Chlamydiia</taxon>
        <taxon>Parachlamydiales</taxon>
        <taxon>Parachlamydiaceae</taxon>
        <taxon>Candidatus Protochlamydia</taxon>
    </lineage>
</organism>
<name>A0A0C1GZ73_9BACT</name>
<sequence>MLLILMNYVNRLCKLREKLSSLPCDVLLIEHPTHILYLTGLELSAGKILVSENQTCLIVDGRYLEICNQQTLYPVILLHESALTNWLKEYQLKNLGIDPETTTFGRYSFLSSSLSSCTIIPIPSPLQEMRLIKDEQEIIHLKESAKLALEGYHYLKTLLQVGVTEAELAFELEFFWKKKGAKQLAFDPIIAFGFNSSKPHYRADKEILQANMPVLIDIGVVVHHYHSDMTRVDFFGNVSEQIQSIYSIVEEAKHQAMHLCKPGTLIGELDNTARSFIESKGYGDYFTHSLGHGIGLDIHESPTIRRSGPFSDYSLQAGMVITIEPGIYLKGVGGVRLEDTLLITETGYEILTQ</sequence>
<keyword evidence="4" id="KW-0482">Metalloprotease</keyword>
<dbReference type="GO" id="GO:0008237">
    <property type="term" value="F:metallopeptidase activity"/>
    <property type="evidence" value="ECO:0007669"/>
    <property type="project" value="UniProtKB-KW"/>
</dbReference>
<evidence type="ECO:0000256" key="3">
    <source>
        <dbReference type="ARBA" id="ARBA00022801"/>
    </source>
</evidence>
<protein>
    <submittedName>
        <fullName evidence="8">Putative peptidase YqhT</fullName>
        <ecNumber evidence="8">3.4.-.-</ecNumber>
    </submittedName>
</protein>
<dbReference type="InterPro" id="IPR000587">
    <property type="entry name" value="Creatinase_N"/>
</dbReference>
<comment type="similarity">
    <text evidence="5">Belongs to the peptidase M24B family.</text>
</comment>
<dbReference type="InterPro" id="IPR050659">
    <property type="entry name" value="Peptidase_M24B"/>
</dbReference>
<feature type="domain" description="Creatinase N-terminal" evidence="7">
    <location>
        <begin position="11"/>
        <end position="132"/>
    </location>
</feature>
<dbReference type="AlphaFoldDB" id="A0A0C1GZ73"/>
<dbReference type="PANTHER" id="PTHR46112:SF3">
    <property type="entry name" value="AMINOPEPTIDASE YPDF"/>
    <property type="match status" value="1"/>
</dbReference>
<dbReference type="Proteomes" id="UP000031465">
    <property type="component" value="Unassembled WGS sequence"/>
</dbReference>
<feature type="domain" description="Peptidase M24" evidence="6">
    <location>
        <begin position="141"/>
        <end position="345"/>
    </location>
</feature>
<comment type="caution">
    <text evidence="8">The sequence shown here is derived from an EMBL/GenBank/DDBJ whole genome shotgun (WGS) entry which is preliminary data.</text>
</comment>
<dbReference type="Gene3D" id="3.40.350.10">
    <property type="entry name" value="Creatinase/prolidase N-terminal domain"/>
    <property type="match status" value="1"/>
</dbReference>
<dbReference type="PANTHER" id="PTHR46112">
    <property type="entry name" value="AMINOPEPTIDASE"/>
    <property type="match status" value="1"/>
</dbReference>
<dbReference type="CDD" id="cd01092">
    <property type="entry name" value="APP-like"/>
    <property type="match status" value="1"/>
</dbReference>
<dbReference type="Gene3D" id="3.90.230.10">
    <property type="entry name" value="Creatinase/methionine aminopeptidase superfamily"/>
    <property type="match status" value="1"/>
</dbReference>
<evidence type="ECO:0000313" key="9">
    <source>
        <dbReference type="Proteomes" id="UP000031465"/>
    </source>
</evidence>
<evidence type="ECO:0000313" key="8">
    <source>
        <dbReference type="EMBL" id="KIC70889.1"/>
    </source>
</evidence>
<evidence type="ECO:0000256" key="5">
    <source>
        <dbReference type="RuleBase" id="RU000590"/>
    </source>
</evidence>
<evidence type="ECO:0000259" key="6">
    <source>
        <dbReference type="Pfam" id="PF00557"/>
    </source>
</evidence>
<dbReference type="GO" id="GO:0046872">
    <property type="term" value="F:metal ion binding"/>
    <property type="evidence" value="ECO:0007669"/>
    <property type="project" value="UniProtKB-KW"/>
</dbReference>
<dbReference type="InterPro" id="IPR000994">
    <property type="entry name" value="Pept_M24"/>
</dbReference>
<keyword evidence="3 8" id="KW-0378">Hydrolase</keyword>
<dbReference type="PATRIC" id="fig|362787.3.peg.1959"/>
<evidence type="ECO:0000259" key="7">
    <source>
        <dbReference type="Pfam" id="PF01321"/>
    </source>
</evidence>
<accession>A0A0C1GZ73</accession>
<dbReference type="InterPro" id="IPR001131">
    <property type="entry name" value="Peptidase_M24B_aminopep-P_CS"/>
</dbReference>
<evidence type="ECO:0000256" key="2">
    <source>
        <dbReference type="ARBA" id="ARBA00022723"/>
    </source>
</evidence>
<dbReference type="SUPFAM" id="SSF55920">
    <property type="entry name" value="Creatinase/aminopeptidase"/>
    <property type="match status" value="1"/>
</dbReference>
<dbReference type="Pfam" id="PF00557">
    <property type="entry name" value="Peptidase_M24"/>
    <property type="match status" value="1"/>
</dbReference>
<reference evidence="8 9" key="1">
    <citation type="journal article" date="2014" name="Mol. Biol. Evol.">
        <title>Massive expansion of Ubiquitination-related gene families within the Chlamydiae.</title>
        <authorList>
            <person name="Domman D."/>
            <person name="Collingro A."/>
            <person name="Lagkouvardos I."/>
            <person name="Gehre L."/>
            <person name="Weinmaier T."/>
            <person name="Rattei T."/>
            <person name="Subtil A."/>
            <person name="Horn M."/>
        </authorList>
    </citation>
    <scope>NUCLEOTIDE SEQUENCE [LARGE SCALE GENOMIC DNA]</scope>
    <source>
        <strain evidence="8 9">EI2</strain>
    </source>
</reference>
<dbReference type="InterPro" id="IPR029149">
    <property type="entry name" value="Creatin/AminoP/Spt16_N"/>
</dbReference>
<keyword evidence="2 5" id="KW-0479">Metal-binding</keyword>
<proteinExistence type="inferred from homology"/>
<gene>
    <name evidence="8" type="primary">yqhT</name>
    <name evidence="8" type="ORF">DB44_FL00490</name>
</gene>
<dbReference type="PROSITE" id="PS00491">
    <property type="entry name" value="PROLINE_PEPTIDASE"/>
    <property type="match status" value="1"/>
</dbReference>
<evidence type="ECO:0000256" key="1">
    <source>
        <dbReference type="ARBA" id="ARBA00022670"/>
    </source>
</evidence>
<dbReference type="EMBL" id="JSAN01000133">
    <property type="protein sequence ID" value="KIC70889.1"/>
    <property type="molecule type" value="Genomic_DNA"/>
</dbReference>
<dbReference type="EC" id="3.4.-.-" evidence="8"/>
<keyword evidence="1" id="KW-0645">Protease</keyword>
<evidence type="ECO:0000256" key="4">
    <source>
        <dbReference type="ARBA" id="ARBA00023049"/>
    </source>
</evidence>